<dbReference type="InterPro" id="IPR051400">
    <property type="entry name" value="HAD-like_hydrolase"/>
</dbReference>
<dbReference type="KEGG" id="prt:AUC31_13125"/>
<evidence type="ECO:0000256" key="1">
    <source>
        <dbReference type="ARBA" id="ARBA00022801"/>
    </source>
</evidence>
<comment type="similarity">
    <text evidence="3">Belongs to the HAD-like hydrolase superfamily.</text>
</comment>
<dbReference type="STRING" id="200991.AUC31_13125"/>
<dbReference type="Gene3D" id="1.20.120.710">
    <property type="entry name" value="Haloacid dehalogenase hydrolase-like domain"/>
    <property type="match status" value="1"/>
</dbReference>
<keyword evidence="5" id="KW-1185">Reference proteome</keyword>
<evidence type="ECO:0000313" key="5">
    <source>
        <dbReference type="Proteomes" id="UP000067683"/>
    </source>
</evidence>
<name>A0A0U2XGW7_9BACL</name>
<dbReference type="NCBIfam" id="TIGR01509">
    <property type="entry name" value="HAD-SF-IA-v3"/>
    <property type="match status" value="1"/>
</dbReference>
<keyword evidence="1 3" id="KW-0378">Hydrolase</keyword>
<keyword evidence="3" id="KW-0718">Serine biosynthesis</keyword>
<dbReference type="HAMAP" id="MF_02240">
    <property type="entry name" value="PSP"/>
    <property type="match status" value="1"/>
</dbReference>
<dbReference type="OrthoDB" id="9809962at2"/>
<dbReference type="Proteomes" id="UP000067683">
    <property type="component" value="Chromosome"/>
</dbReference>
<dbReference type="EC" id="3.1.3.3" evidence="3"/>
<comment type="catalytic activity">
    <reaction evidence="3">
        <text>O-phospho-D-serine + H2O = D-serine + phosphate</text>
        <dbReference type="Rhea" id="RHEA:24873"/>
        <dbReference type="ChEBI" id="CHEBI:15377"/>
        <dbReference type="ChEBI" id="CHEBI:35247"/>
        <dbReference type="ChEBI" id="CHEBI:43474"/>
        <dbReference type="ChEBI" id="CHEBI:58680"/>
        <dbReference type="EC" id="3.1.3.3"/>
    </reaction>
</comment>
<dbReference type="Gene3D" id="3.40.50.1000">
    <property type="entry name" value="HAD superfamily/HAD-like"/>
    <property type="match status" value="1"/>
</dbReference>
<dbReference type="RefSeq" id="WP_058382782.1">
    <property type="nucleotide sequence ID" value="NZ_CP013659.2"/>
</dbReference>
<dbReference type="EMBL" id="CP013659">
    <property type="protein sequence ID" value="ALS76079.1"/>
    <property type="molecule type" value="Genomic_DNA"/>
</dbReference>
<comment type="catalytic activity">
    <reaction evidence="3">
        <text>O-phospho-L-serine + H2O = L-serine + phosphate</text>
        <dbReference type="Rhea" id="RHEA:21208"/>
        <dbReference type="ChEBI" id="CHEBI:15377"/>
        <dbReference type="ChEBI" id="CHEBI:33384"/>
        <dbReference type="ChEBI" id="CHEBI:43474"/>
        <dbReference type="ChEBI" id="CHEBI:57524"/>
        <dbReference type="EC" id="3.1.3.3"/>
    </reaction>
</comment>
<dbReference type="GO" id="GO:0006564">
    <property type="term" value="P:L-serine biosynthetic process"/>
    <property type="evidence" value="ECO:0007669"/>
    <property type="project" value="UniProtKB-UniRule"/>
</dbReference>
<keyword evidence="2 3" id="KW-0460">Magnesium</keyword>
<dbReference type="InterPro" id="IPR036412">
    <property type="entry name" value="HAD-like_sf"/>
</dbReference>
<sequence length="266" mass="29913">MVKAIFFDLDDTLLWDQQSVKEAFRETCEWAAKQTGADCSGLEQAVREEARKLYAGYSTHAFTQMIGINPFEGLWGRFDDSGDDFQKLKEVAPGYQDEAWTLGLRRLGIDDPALGKQLAAYFPEARKRNPILYEDSLEVLDQLKARFDLLLLTNGSPSLQQIKLDITPEITPYFDHIVISGAFGRGKPDASIFEHALSKFGYAPEDVLMVGDNPLTDILGAERAGIPSVWLNRENKMPHETVVATHEIKNLRELLPLLEQLKTVSK</sequence>
<dbReference type="SFLD" id="SFLDG01129">
    <property type="entry name" value="C1.5:_HAD__Beta-PGM__Phosphata"/>
    <property type="match status" value="1"/>
</dbReference>
<dbReference type="PANTHER" id="PTHR46470:SF3">
    <property type="entry name" value="N-ACYLNEURAMINATE-9-PHOSPHATASE"/>
    <property type="match status" value="1"/>
</dbReference>
<evidence type="ECO:0000313" key="4">
    <source>
        <dbReference type="EMBL" id="ALS76079.1"/>
    </source>
</evidence>
<dbReference type="SFLD" id="SFLDS00003">
    <property type="entry name" value="Haloacid_Dehalogenase"/>
    <property type="match status" value="1"/>
</dbReference>
<comment type="pathway">
    <text evidence="3">Amino-acid biosynthesis; L-serine biosynthesis; L-serine from 3-phospho-D-glycerate: step 3/3.</text>
</comment>
<dbReference type="PANTHER" id="PTHR46470">
    <property type="entry name" value="N-ACYLNEURAMINATE-9-PHOSPHATASE"/>
    <property type="match status" value="1"/>
</dbReference>
<dbReference type="InterPro" id="IPR044266">
    <property type="entry name" value="PSP_YsaA"/>
</dbReference>
<dbReference type="AlphaFoldDB" id="A0A0U2XGW7"/>
<protein>
    <recommendedName>
        <fullName evidence="3">Phosphoserine phosphatase</fullName>
        <shortName evidence="3">PSP</shortName>
        <ecNumber evidence="3">3.1.3.3</ecNumber>
    </recommendedName>
</protein>
<evidence type="ECO:0000256" key="3">
    <source>
        <dbReference type="HAMAP-Rule" id="MF_02240"/>
    </source>
</evidence>
<reference evidence="4" key="1">
    <citation type="submission" date="2016-01" db="EMBL/GenBank/DDBJ databases">
        <title>Complete genome of Planococcus rifietoensis type strain M8.</title>
        <authorList>
            <person name="See-Too W.S."/>
        </authorList>
    </citation>
    <scope>NUCLEOTIDE SEQUENCE [LARGE SCALE GENOMIC DNA]</scope>
    <source>
        <strain evidence="4">M8</strain>
    </source>
</reference>
<accession>A0A0U2XGW7</accession>
<dbReference type="NCBIfam" id="TIGR01549">
    <property type="entry name" value="HAD-SF-IA-v1"/>
    <property type="match status" value="1"/>
</dbReference>
<dbReference type="SFLD" id="SFLDG01135">
    <property type="entry name" value="C1.5.6:_HAD__Beta-PGM__Phospha"/>
    <property type="match status" value="1"/>
</dbReference>
<dbReference type="SUPFAM" id="SSF56784">
    <property type="entry name" value="HAD-like"/>
    <property type="match status" value="1"/>
</dbReference>
<gene>
    <name evidence="4" type="ORF">AUC31_13125</name>
</gene>
<dbReference type="InterPro" id="IPR023214">
    <property type="entry name" value="HAD_sf"/>
</dbReference>
<dbReference type="GO" id="GO:0036424">
    <property type="term" value="F:L-phosphoserine phosphatase activity"/>
    <property type="evidence" value="ECO:0007669"/>
    <property type="project" value="UniProtKB-UniRule"/>
</dbReference>
<comment type="cofactor">
    <cofactor evidence="3">
        <name>Mg(2+)</name>
        <dbReference type="ChEBI" id="CHEBI:18420"/>
    </cofactor>
    <cofactor evidence="3">
        <name>Co(2+)</name>
        <dbReference type="ChEBI" id="CHEBI:48828"/>
    </cofactor>
</comment>
<dbReference type="InterPro" id="IPR006439">
    <property type="entry name" value="HAD-SF_hydro_IA"/>
</dbReference>
<keyword evidence="3" id="KW-0170">Cobalt</keyword>
<evidence type="ECO:0000256" key="2">
    <source>
        <dbReference type="ARBA" id="ARBA00022842"/>
    </source>
</evidence>
<keyword evidence="3" id="KW-0028">Amino-acid biosynthesis</keyword>
<comment type="function">
    <text evidence="3">Catalyzes the last step of the phosphorylated serine biosynthetic pathway, i.e. dephosphorylation of O-phospho-L-serine to form L-serine.</text>
</comment>
<dbReference type="Pfam" id="PF00702">
    <property type="entry name" value="Hydrolase"/>
    <property type="match status" value="1"/>
</dbReference>
<organism evidence="4 5">
    <name type="scientific">Planococcus rifietoensis</name>
    <dbReference type="NCBI Taxonomy" id="200991"/>
    <lineage>
        <taxon>Bacteria</taxon>
        <taxon>Bacillati</taxon>
        <taxon>Bacillota</taxon>
        <taxon>Bacilli</taxon>
        <taxon>Bacillales</taxon>
        <taxon>Caryophanaceae</taxon>
        <taxon>Planococcus</taxon>
    </lineage>
</organism>
<proteinExistence type="inferred from homology"/>